<accession>A0ABV9AB53</accession>
<organism evidence="1 2">
    <name type="scientific">Streptomyces ovatisporus</name>
    <dbReference type="NCBI Taxonomy" id="1128682"/>
    <lineage>
        <taxon>Bacteria</taxon>
        <taxon>Bacillati</taxon>
        <taxon>Actinomycetota</taxon>
        <taxon>Actinomycetes</taxon>
        <taxon>Kitasatosporales</taxon>
        <taxon>Streptomycetaceae</taxon>
        <taxon>Streptomyces</taxon>
    </lineage>
</organism>
<name>A0ABV9AB53_9ACTN</name>
<sequence length="67" mass="6970">MEADDLDAGVTVLLAPGEELSGQGSFARIARARASAPDAEQALARVRENAAVLSFLFRVTSPEPGTV</sequence>
<proteinExistence type="predicted"/>
<evidence type="ECO:0000313" key="1">
    <source>
        <dbReference type="EMBL" id="MFC4497080.1"/>
    </source>
</evidence>
<evidence type="ECO:0000313" key="2">
    <source>
        <dbReference type="Proteomes" id="UP001595997"/>
    </source>
</evidence>
<protein>
    <submittedName>
        <fullName evidence="1">Uncharacterized protein</fullName>
    </submittedName>
</protein>
<dbReference type="EMBL" id="JBHSFH010000014">
    <property type="protein sequence ID" value="MFC4497080.1"/>
    <property type="molecule type" value="Genomic_DNA"/>
</dbReference>
<gene>
    <name evidence="1" type="ORF">ACFPA8_23395</name>
</gene>
<dbReference type="RefSeq" id="WP_386451544.1">
    <property type="nucleotide sequence ID" value="NZ_JBHSFH010000014.1"/>
</dbReference>
<comment type="caution">
    <text evidence="1">The sequence shown here is derived from an EMBL/GenBank/DDBJ whole genome shotgun (WGS) entry which is preliminary data.</text>
</comment>
<reference evidence="2" key="1">
    <citation type="journal article" date="2019" name="Int. J. Syst. Evol. Microbiol.">
        <title>The Global Catalogue of Microorganisms (GCM) 10K type strain sequencing project: providing services to taxonomists for standard genome sequencing and annotation.</title>
        <authorList>
            <consortium name="The Broad Institute Genomics Platform"/>
            <consortium name="The Broad Institute Genome Sequencing Center for Infectious Disease"/>
            <person name="Wu L."/>
            <person name="Ma J."/>
        </authorList>
    </citation>
    <scope>NUCLEOTIDE SEQUENCE [LARGE SCALE GENOMIC DNA]</scope>
    <source>
        <strain evidence="2">CGMCC 4.7357</strain>
    </source>
</reference>
<dbReference type="Proteomes" id="UP001595997">
    <property type="component" value="Unassembled WGS sequence"/>
</dbReference>
<keyword evidence="2" id="KW-1185">Reference proteome</keyword>